<feature type="domain" description="Solute-binding protein family 3/N-terminal" evidence="2">
    <location>
        <begin position="1"/>
        <end position="206"/>
    </location>
</feature>
<dbReference type="SUPFAM" id="SSF53850">
    <property type="entry name" value="Periplasmic binding protein-like II"/>
    <property type="match status" value="1"/>
</dbReference>
<organism evidence="3 4">
    <name type="scientific">Undibacterium jejuense</name>
    <dbReference type="NCBI Taxonomy" id="1344949"/>
    <lineage>
        <taxon>Bacteria</taxon>
        <taxon>Pseudomonadati</taxon>
        <taxon>Pseudomonadota</taxon>
        <taxon>Betaproteobacteria</taxon>
        <taxon>Burkholderiales</taxon>
        <taxon>Oxalobacteraceae</taxon>
        <taxon>Undibacterium</taxon>
    </lineage>
</organism>
<dbReference type="Pfam" id="PF00497">
    <property type="entry name" value="SBP_bac_3"/>
    <property type="match status" value="1"/>
</dbReference>
<reference evidence="3" key="1">
    <citation type="submission" date="2020-08" db="EMBL/GenBank/DDBJ databases">
        <title>Novel species isolated from subtropical streams in China.</title>
        <authorList>
            <person name="Lu H."/>
        </authorList>
    </citation>
    <scope>NUCLEOTIDE SEQUENCE</scope>
    <source>
        <strain evidence="3">KACC 12607</strain>
    </source>
</reference>
<gene>
    <name evidence="3" type="ORF">H8K32_14250</name>
</gene>
<sequence length="217" mass="24999">MDVDIANALKTRTSCEFEIIVLPIARIWVEIQNGKVDMVGTGVQTPERVKHAYFYNLRYSTPYLISTRSMQKKIETMDQLMLDPDITLGIQRQFDHGSYFNHYLEQLREKKRLVEAADTETLLKMLVAKRFNLALVYPMSYRPIAKELQLDDSLLVYDVSPPRTGKYGGLALSRLSFSEIEAEKWGALILRMHKDGTVRKILSNYLPEQEAKKIAIP</sequence>
<dbReference type="InterPro" id="IPR001638">
    <property type="entry name" value="Solute-binding_3/MltF_N"/>
</dbReference>
<dbReference type="Gene3D" id="3.40.190.10">
    <property type="entry name" value="Periplasmic binding protein-like II"/>
    <property type="match status" value="2"/>
</dbReference>
<proteinExistence type="predicted"/>
<keyword evidence="4" id="KW-1185">Reference proteome</keyword>
<evidence type="ECO:0000256" key="1">
    <source>
        <dbReference type="ARBA" id="ARBA00022729"/>
    </source>
</evidence>
<dbReference type="AlphaFoldDB" id="A0A923KLP6"/>
<dbReference type="RefSeq" id="WP_186913206.1">
    <property type="nucleotide sequence ID" value="NZ_JACOFV010000013.1"/>
</dbReference>
<dbReference type="Proteomes" id="UP000634011">
    <property type="component" value="Unassembled WGS sequence"/>
</dbReference>
<protein>
    <submittedName>
        <fullName evidence="3">Transporter substrate-binding domain-containing protein</fullName>
    </submittedName>
</protein>
<accession>A0A923KLP6</accession>
<dbReference type="EMBL" id="JACOFV010000013">
    <property type="protein sequence ID" value="MBC3863265.1"/>
    <property type="molecule type" value="Genomic_DNA"/>
</dbReference>
<comment type="caution">
    <text evidence="3">The sequence shown here is derived from an EMBL/GenBank/DDBJ whole genome shotgun (WGS) entry which is preliminary data.</text>
</comment>
<name>A0A923KLP6_9BURK</name>
<evidence type="ECO:0000259" key="2">
    <source>
        <dbReference type="Pfam" id="PF00497"/>
    </source>
</evidence>
<dbReference type="PANTHER" id="PTHR35936">
    <property type="entry name" value="MEMBRANE-BOUND LYTIC MUREIN TRANSGLYCOSYLASE F"/>
    <property type="match status" value="1"/>
</dbReference>
<evidence type="ECO:0000313" key="4">
    <source>
        <dbReference type="Proteomes" id="UP000634011"/>
    </source>
</evidence>
<keyword evidence="1" id="KW-0732">Signal</keyword>
<evidence type="ECO:0000313" key="3">
    <source>
        <dbReference type="EMBL" id="MBC3863265.1"/>
    </source>
</evidence>